<comment type="caution">
    <text evidence="2">The sequence shown here is derived from an EMBL/GenBank/DDBJ whole genome shotgun (WGS) entry which is preliminary data.</text>
</comment>
<dbReference type="AlphaFoldDB" id="A0AAU9JWL9"/>
<evidence type="ECO:0000313" key="2">
    <source>
        <dbReference type="EMBL" id="CAG9328946.1"/>
    </source>
</evidence>
<keyword evidence="1" id="KW-1133">Transmembrane helix</keyword>
<evidence type="ECO:0000313" key="3">
    <source>
        <dbReference type="Proteomes" id="UP001162131"/>
    </source>
</evidence>
<keyword evidence="1" id="KW-0472">Membrane</keyword>
<feature type="transmembrane region" description="Helical" evidence="1">
    <location>
        <begin position="72"/>
        <end position="100"/>
    </location>
</feature>
<name>A0AAU9JWL9_9CILI</name>
<accession>A0AAU9JWL9</accession>
<keyword evidence="3" id="KW-1185">Reference proteome</keyword>
<feature type="transmembrane region" description="Helical" evidence="1">
    <location>
        <begin position="38"/>
        <end position="60"/>
    </location>
</feature>
<sequence>MAEFYIKLLFRIIHITAGCLIIGSHLADSIFGKRDEGYGFFFPITGSLLFISGVINLILLRPSKTMGNERKPWLYAIYVKIVIWFLCLPIIDLICSWMGFEFPREPFTILLMIAVILVSSYAKQIRDSIMLNRLKNEWLNP</sequence>
<protein>
    <submittedName>
        <fullName evidence="2">Uncharacterized protein</fullName>
    </submittedName>
</protein>
<organism evidence="2 3">
    <name type="scientific">Blepharisma stoltei</name>
    <dbReference type="NCBI Taxonomy" id="1481888"/>
    <lineage>
        <taxon>Eukaryota</taxon>
        <taxon>Sar</taxon>
        <taxon>Alveolata</taxon>
        <taxon>Ciliophora</taxon>
        <taxon>Postciliodesmatophora</taxon>
        <taxon>Heterotrichea</taxon>
        <taxon>Heterotrichida</taxon>
        <taxon>Blepharismidae</taxon>
        <taxon>Blepharisma</taxon>
    </lineage>
</organism>
<gene>
    <name evidence="2" type="ORF">BSTOLATCC_MIC47785</name>
</gene>
<feature type="transmembrane region" description="Helical" evidence="1">
    <location>
        <begin position="106"/>
        <end position="122"/>
    </location>
</feature>
<reference evidence="2" key="1">
    <citation type="submission" date="2021-09" db="EMBL/GenBank/DDBJ databases">
        <authorList>
            <consortium name="AG Swart"/>
            <person name="Singh M."/>
            <person name="Singh A."/>
            <person name="Seah K."/>
            <person name="Emmerich C."/>
        </authorList>
    </citation>
    <scope>NUCLEOTIDE SEQUENCE</scope>
    <source>
        <strain evidence="2">ATCC30299</strain>
    </source>
</reference>
<dbReference type="EMBL" id="CAJZBQ010000047">
    <property type="protein sequence ID" value="CAG9328946.1"/>
    <property type="molecule type" value="Genomic_DNA"/>
</dbReference>
<proteinExistence type="predicted"/>
<feature type="transmembrane region" description="Helical" evidence="1">
    <location>
        <begin position="12"/>
        <end position="32"/>
    </location>
</feature>
<keyword evidence="1" id="KW-0812">Transmembrane</keyword>
<dbReference type="Proteomes" id="UP001162131">
    <property type="component" value="Unassembled WGS sequence"/>
</dbReference>
<evidence type="ECO:0000256" key="1">
    <source>
        <dbReference type="SAM" id="Phobius"/>
    </source>
</evidence>